<reference evidence="4" key="1">
    <citation type="journal article" date="2014" name="Int. J. Syst. Evol. Microbiol.">
        <title>Complete genome sequence of Corynebacterium casei LMG S-19264T (=DSM 44701T), isolated from a smear-ripened cheese.</title>
        <authorList>
            <consortium name="US DOE Joint Genome Institute (JGI-PGF)"/>
            <person name="Walter F."/>
            <person name="Albersmeier A."/>
            <person name="Kalinowski J."/>
            <person name="Ruckert C."/>
        </authorList>
    </citation>
    <scope>NUCLEOTIDE SEQUENCE</scope>
    <source>
        <strain evidence="4">NBRC 110023</strain>
    </source>
</reference>
<proteinExistence type="predicted"/>
<reference evidence="4" key="2">
    <citation type="submission" date="2023-01" db="EMBL/GenBank/DDBJ databases">
        <title>Draft genome sequence of Agaribacter marinus strain NBRC 110023.</title>
        <authorList>
            <person name="Sun Q."/>
            <person name="Mori K."/>
        </authorList>
    </citation>
    <scope>NUCLEOTIDE SEQUENCE</scope>
    <source>
        <strain evidence="4">NBRC 110023</strain>
    </source>
</reference>
<dbReference type="AlphaFoldDB" id="A0AA37WJL2"/>
<keyword evidence="5" id="KW-1185">Reference proteome</keyword>
<dbReference type="InterPro" id="IPR034984">
    <property type="entry name" value="Imelysin-like_IPPA"/>
</dbReference>
<gene>
    <name evidence="4" type="ORF">GCM10007852_08280</name>
</gene>
<accession>A0AA37WJL2</accession>
<evidence type="ECO:0000256" key="1">
    <source>
        <dbReference type="ARBA" id="ARBA00004196"/>
    </source>
</evidence>
<protein>
    <recommendedName>
        <fullName evidence="3">Imelysin-like domain-containing protein</fullName>
    </recommendedName>
</protein>
<dbReference type="Pfam" id="PF09375">
    <property type="entry name" value="Peptidase_M75"/>
    <property type="match status" value="1"/>
</dbReference>
<dbReference type="Gene3D" id="1.20.1420.20">
    <property type="entry name" value="M75 peptidase, HXXE motif"/>
    <property type="match status" value="1"/>
</dbReference>
<dbReference type="RefSeq" id="WP_284216227.1">
    <property type="nucleotide sequence ID" value="NZ_BSOT01000005.1"/>
</dbReference>
<dbReference type="PROSITE" id="PS51257">
    <property type="entry name" value="PROKAR_LIPOPROTEIN"/>
    <property type="match status" value="1"/>
</dbReference>
<comment type="caution">
    <text evidence="4">The sequence shown here is derived from an EMBL/GenBank/DDBJ whole genome shotgun (WGS) entry which is preliminary data.</text>
</comment>
<dbReference type="Proteomes" id="UP001156601">
    <property type="component" value="Unassembled WGS sequence"/>
</dbReference>
<organism evidence="4 5">
    <name type="scientific">Agaribacter marinus</name>
    <dbReference type="NCBI Taxonomy" id="1431249"/>
    <lineage>
        <taxon>Bacteria</taxon>
        <taxon>Pseudomonadati</taxon>
        <taxon>Pseudomonadota</taxon>
        <taxon>Gammaproteobacteria</taxon>
        <taxon>Alteromonadales</taxon>
        <taxon>Alteromonadaceae</taxon>
        <taxon>Agaribacter</taxon>
    </lineage>
</organism>
<sequence>MTKRIVKTAIALAVASIIVGCGESTSTETGAQFGQQDRVVDNTFNETALLTSLVDKVIVPTYLEFAQNALALQNAIDNYCGALSSQTDASGDLANAQASWQTAMTTWQLAEMMQIGPLLENGSNLRNKIYSWPNVSSCAVDQDVVNAEAQDYDIRLRTSSRKGLDALEYTLFNTNLNHSCTAFGTAPDGWNNRPDDARMIARCHYSLIAANDLVENANVLVDAWQGSEGYGEILKNAGQQLSDFTSALEAVNDVSDSMFYLTEVTKDAKLATPVGLFANDCGLSPCVENAESVYSDHSLQNIIANLKAFQTLFFGGSEADVGFDDFLVEEGDAETAEKMKQDLAAAISFAESLNSSYETLLSEQADQVEALHENVKTVTDTLKTDFIQSLALELPATSAGDND</sequence>
<dbReference type="EMBL" id="BSOT01000005">
    <property type="protein sequence ID" value="GLR69920.1"/>
    <property type="molecule type" value="Genomic_DNA"/>
</dbReference>
<dbReference type="InterPro" id="IPR038352">
    <property type="entry name" value="Imelysin_sf"/>
</dbReference>
<dbReference type="CDD" id="cd14659">
    <property type="entry name" value="Imelysin-like_IPPA"/>
    <property type="match status" value="1"/>
</dbReference>
<evidence type="ECO:0000259" key="3">
    <source>
        <dbReference type="Pfam" id="PF09375"/>
    </source>
</evidence>
<feature type="domain" description="Imelysin-like" evidence="3">
    <location>
        <begin position="58"/>
        <end position="380"/>
    </location>
</feature>
<evidence type="ECO:0000256" key="2">
    <source>
        <dbReference type="ARBA" id="ARBA00022729"/>
    </source>
</evidence>
<dbReference type="GO" id="GO:0030313">
    <property type="term" value="C:cell envelope"/>
    <property type="evidence" value="ECO:0007669"/>
    <property type="project" value="UniProtKB-SubCell"/>
</dbReference>
<comment type="subcellular location">
    <subcellularLocation>
        <location evidence="1">Cell envelope</location>
    </subcellularLocation>
</comment>
<name>A0AA37WJL2_9ALTE</name>
<keyword evidence="2" id="KW-0732">Signal</keyword>
<evidence type="ECO:0000313" key="5">
    <source>
        <dbReference type="Proteomes" id="UP001156601"/>
    </source>
</evidence>
<evidence type="ECO:0000313" key="4">
    <source>
        <dbReference type="EMBL" id="GLR69920.1"/>
    </source>
</evidence>
<dbReference type="InterPro" id="IPR018976">
    <property type="entry name" value="Imelysin-like"/>
</dbReference>